<evidence type="ECO:0000256" key="3">
    <source>
        <dbReference type="SAM" id="Phobius"/>
    </source>
</evidence>
<feature type="transmembrane region" description="Helical" evidence="3">
    <location>
        <begin position="142"/>
        <end position="161"/>
    </location>
</feature>
<reference evidence="4" key="2">
    <citation type="submission" date="2014-03" db="EMBL/GenBank/DDBJ databases">
        <authorList>
            <person name="Genoscope - CEA"/>
        </authorList>
    </citation>
    <scope>NUCLEOTIDE SEQUENCE</scope>
</reference>
<protein>
    <submittedName>
        <fullName evidence="4">Uncharacterized protein</fullName>
    </submittedName>
</protein>
<dbReference type="GO" id="GO:0015349">
    <property type="term" value="F:thyroid hormone transmembrane transporter activity"/>
    <property type="evidence" value="ECO:0007669"/>
    <property type="project" value="TreeGrafter"/>
</dbReference>
<gene>
    <name evidence="4" type="ORF">GSONMT00041688001</name>
</gene>
<dbReference type="InterPro" id="IPR036259">
    <property type="entry name" value="MFS_trans_sf"/>
</dbReference>
<dbReference type="Proteomes" id="UP000193380">
    <property type="component" value="Unassembled WGS sequence"/>
</dbReference>
<feature type="transmembrane region" description="Helical" evidence="3">
    <location>
        <begin position="216"/>
        <end position="239"/>
    </location>
</feature>
<dbReference type="PaxDb" id="8022-A0A060XYE1"/>
<proteinExistence type="predicted"/>
<evidence type="ECO:0000256" key="2">
    <source>
        <dbReference type="SAM" id="MobiDB-lite"/>
    </source>
</evidence>
<dbReference type="PANTHER" id="PTHR11360">
    <property type="entry name" value="MONOCARBOXYLATE TRANSPORTER"/>
    <property type="match status" value="1"/>
</dbReference>
<evidence type="ECO:0000313" key="4">
    <source>
        <dbReference type="EMBL" id="CDQ84496.1"/>
    </source>
</evidence>
<evidence type="ECO:0000313" key="5">
    <source>
        <dbReference type="Proteomes" id="UP000193380"/>
    </source>
</evidence>
<keyword evidence="3" id="KW-0472">Membrane</keyword>
<feature type="compositionally biased region" description="Polar residues" evidence="2">
    <location>
        <begin position="338"/>
        <end position="362"/>
    </location>
</feature>
<feature type="transmembrane region" description="Helical" evidence="3">
    <location>
        <begin position="72"/>
        <end position="94"/>
    </location>
</feature>
<name>A0A060XYE1_ONCMY</name>
<dbReference type="SUPFAM" id="SSF103473">
    <property type="entry name" value="MFS general substrate transporter"/>
    <property type="match status" value="1"/>
</dbReference>
<feature type="transmembrane region" description="Helical" evidence="3">
    <location>
        <begin position="114"/>
        <end position="135"/>
    </location>
</feature>
<feature type="region of interest" description="Disordered" evidence="2">
    <location>
        <begin position="29"/>
        <end position="52"/>
    </location>
</feature>
<keyword evidence="3" id="KW-1133">Transmembrane helix</keyword>
<dbReference type="InterPro" id="IPR050327">
    <property type="entry name" value="Proton-linked_MCT"/>
</dbReference>
<keyword evidence="3" id="KW-0812">Transmembrane</keyword>
<reference evidence="4" key="1">
    <citation type="journal article" date="2014" name="Nat. Commun.">
        <title>The rainbow trout genome provides novel insights into evolution after whole-genome duplication in vertebrates.</title>
        <authorList>
            <person name="Berthelot C."/>
            <person name="Brunet F."/>
            <person name="Chalopin D."/>
            <person name="Juanchich A."/>
            <person name="Bernard M."/>
            <person name="Noel B."/>
            <person name="Bento P."/>
            <person name="Da Silva C."/>
            <person name="Labadie K."/>
            <person name="Alberti A."/>
            <person name="Aury J.M."/>
            <person name="Louis A."/>
            <person name="Dehais P."/>
            <person name="Bardou P."/>
            <person name="Montfort J."/>
            <person name="Klopp C."/>
            <person name="Cabau C."/>
            <person name="Gaspin C."/>
            <person name="Thorgaard G.H."/>
            <person name="Boussaha M."/>
            <person name="Quillet E."/>
            <person name="Guyomard R."/>
            <person name="Galiana D."/>
            <person name="Bobe J."/>
            <person name="Volff J.N."/>
            <person name="Genet C."/>
            <person name="Wincker P."/>
            <person name="Jaillon O."/>
            <person name="Roest Crollius H."/>
            <person name="Guiguen Y."/>
        </authorList>
    </citation>
    <scope>NUCLEOTIDE SEQUENCE [LARGE SCALE GENOMIC DNA]</scope>
</reference>
<dbReference type="PANTHER" id="PTHR11360:SF123">
    <property type="entry name" value="MONOCARBOXYLATE TRANSPORTER 8"/>
    <property type="match status" value="1"/>
</dbReference>
<feature type="region of interest" description="Disordered" evidence="2">
    <location>
        <begin position="323"/>
        <end position="411"/>
    </location>
</feature>
<feature type="compositionally biased region" description="Basic and acidic residues" evidence="2">
    <location>
        <begin position="29"/>
        <end position="47"/>
    </location>
</feature>
<comment type="subcellular location">
    <subcellularLocation>
        <location evidence="1">Membrane</location>
        <topology evidence="1">Multi-pass membrane protein</topology>
    </subcellularLocation>
</comment>
<dbReference type="EMBL" id="FR906458">
    <property type="protein sequence ID" value="CDQ84496.1"/>
    <property type="molecule type" value="Genomic_DNA"/>
</dbReference>
<accession>A0A060XYE1</accession>
<dbReference type="GO" id="GO:0016020">
    <property type="term" value="C:membrane"/>
    <property type="evidence" value="ECO:0007669"/>
    <property type="project" value="UniProtKB-SubCell"/>
</dbReference>
<sequence length="411" mass="44876">MESQKTQSEKPDPGLAQSLGTYLSYYEHEEMKRDGSRPDSETEENKDSSSQIVSCAHADSAPDLEWFPEGRFVWLVVLAATWCNGSIFGIQKSFGIIHMMLVKAHEDSNNDVSQFAIAWVGALAMGMVFLCSPLVSIVTDHVGCRVTAICGALVAFLGLLTKQTVVDQQTSGPPLVSHTPRILALFQEAPCPQDTSGMSTSGNRYATASKWFASDIFIIFVVVLLLVLLVLGAVCCWFVRRNRTQRATAMKLTEIEIISAGDGLERETQAKFTLKIRTDQSHATQLVEMLVGRVRRLEGAGPNTPLPPLTSVTLPTVVSPTDRMASPAPAPLPVPTENMPNNQSVSQPTLQTTVPMPKTTSPLPYYLDAPNRPLPSEFCVADEGGKDENEDESESEYEDEDDASEYSSITD</sequence>
<dbReference type="AlphaFoldDB" id="A0A060XYE1"/>
<dbReference type="STRING" id="8022.A0A060XYE1"/>
<feature type="compositionally biased region" description="Acidic residues" evidence="2">
    <location>
        <begin position="388"/>
        <end position="404"/>
    </location>
</feature>
<organism evidence="4 5">
    <name type="scientific">Oncorhynchus mykiss</name>
    <name type="common">Rainbow trout</name>
    <name type="synonym">Salmo gairdneri</name>
    <dbReference type="NCBI Taxonomy" id="8022"/>
    <lineage>
        <taxon>Eukaryota</taxon>
        <taxon>Metazoa</taxon>
        <taxon>Chordata</taxon>
        <taxon>Craniata</taxon>
        <taxon>Vertebrata</taxon>
        <taxon>Euteleostomi</taxon>
        <taxon>Actinopterygii</taxon>
        <taxon>Neopterygii</taxon>
        <taxon>Teleostei</taxon>
        <taxon>Protacanthopterygii</taxon>
        <taxon>Salmoniformes</taxon>
        <taxon>Salmonidae</taxon>
        <taxon>Salmoninae</taxon>
        <taxon>Oncorhynchus</taxon>
    </lineage>
</organism>
<evidence type="ECO:0000256" key="1">
    <source>
        <dbReference type="ARBA" id="ARBA00004141"/>
    </source>
</evidence>